<reference evidence="2" key="1">
    <citation type="submission" date="2016-11" db="UniProtKB">
        <authorList>
            <consortium name="WormBaseParasite"/>
        </authorList>
    </citation>
    <scope>IDENTIFICATION</scope>
    <source>
        <strain evidence="2">KR3021</strain>
    </source>
</reference>
<proteinExistence type="predicted"/>
<sequence length="871" mass="99579">LFNCRWQQIYDTLKDRICLELLSQGMTSNCRYSKNKFRCCAVGASIHQIPANFTQQLQVLFLLNTSIEAITVESLKPFRSLQEIIISHSNHLTIVEGSAFEQLPNLLRVSITYCRKLEEITGVLLKKNFRMKSLIVSHNSLKRLPGLEMSEHHPHVLDMIDFSHNHIEYLGDGHLKLIKSRVVRLNNNELKETGAQVFAHCHIRELHMNNNIELKRMSKKVFDKLEGLRLLNLSSTSITELPINGLRNLTTLSIKNTVKIKQLPPILTFTRLTRADFTYPHHCCLFKYAKNMIENEKVTFLNNYKEIQNRVCNKDLKKASHKKTKRSVERKERIVNMLEIALNWDLFDELETEEVEEDDKCSDTAVQNFYHNITCNPMPDILNPCEDIVGYPFLRIIIWIVWILAIIGNIGVWIVLLSVKNKRMRIHYLFIMTLSFADLLTGCYLAILAIKDSLTANEYYNHAVDWQTGYGCTIAGFLSVFASEISIISMFLIAFEIYYNTRNAIYGKQMKSRFAYGLITFAIVFAFTMASFPLMGISSYQRTSICLPLAIENYWDQGYIIFGLFFNLTAFLGMLFCYILIIRLIKTSSTPSRREDRQMLIRTGLLIGADMLCWMPTLFFGITSALNFPLISLTSAKHILFFCHPLNSCLNPFLYVFMSKVVQKGVKNKTQPILSRLSLANERNSTSNSLSRFYNSQPPDAFGSSASLRSPISVALLGPPLTPLSDVFEIESACDDNYAPVCIRTNNLAPRKSSRVSFQDEVIFKAAETAKFVNGRKLSVVPRSRISVKPDMADISENSNSMNSEDTDKGKYEKENEKTSSRLKNFSFKNMWPNNFRAAPILSLSRKDSGRGDSFSSTVSEFLKSHFYPIC</sequence>
<evidence type="ECO:0000313" key="1">
    <source>
        <dbReference type="Proteomes" id="UP000095286"/>
    </source>
</evidence>
<organism evidence="1 2">
    <name type="scientific">Rhabditophanes sp. KR3021</name>
    <dbReference type="NCBI Taxonomy" id="114890"/>
    <lineage>
        <taxon>Eukaryota</taxon>
        <taxon>Metazoa</taxon>
        <taxon>Ecdysozoa</taxon>
        <taxon>Nematoda</taxon>
        <taxon>Chromadorea</taxon>
        <taxon>Rhabditida</taxon>
        <taxon>Tylenchina</taxon>
        <taxon>Panagrolaimomorpha</taxon>
        <taxon>Strongyloidoidea</taxon>
        <taxon>Alloionematidae</taxon>
        <taxon>Rhabditophanes</taxon>
    </lineage>
</organism>
<accession>A0AC35TSW6</accession>
<name>A0AC35TSW6_9BILA</name>
<dbReference type="Proteomes" id="UP000095286">
    <property type="component" value="Unplaced"/>
</dbReference>
<protein>
    <submittedName>
        <fullName evidence="2">G_PROTEIN_RECEP_F1_2 domain-containing protein</fullName>
    </submittedName>
</protein>
<evidence type="ECO:0000313" key="2">
    <source>
        <dbReference type="WBParaSite" id="RSKR_0000395633.1"/>
    </source>
</evidence>
<dbReference type="WBParaSite" id="RSKR_0000395633.1">
    <property type="protein sequence ID" value="RSKR_0000395633.1"/>
    <property type="gene ID" value="RSKR_0000395633"/>
</dbReference>